<dbReference type="SUPFAM" id="SSF56300">
    <property type="entry name" value="Metallo-dependent phosphatases"/>
    <property type="match status" value="1"/>
</dbReference>
<evidence type="ECO:0000313" key="4">
    <source>
        <dbReference type="Proteomes" id="UP000036873"/>
    </source>
</evidence>
<reference evidence="4" key="1">
    <citation type="submission" date="2015-07" db="EMBL/GenBank/DDBJ databases">
        <title>Draft genome sequence of Acetobacterium bakii DSM 8293, a potential psychrophilic chemical producer through syngas fermentation.</title>
        <authorList>
            <person name="Song Y."/>
            <person name="Hwang S."/>
            <person name="Cho B.-K."/>
        </authorList>
    </citation>
    <scope>NUCLEOTIDE SEQUENCE [LARGE SCALE GENOMIC DNA]</scope>
    <source>
        <strain evidence="4">DSM 8239</strain>
    </source>
</reference>
<sequence length="372" mass="42716">MLTTFIHTGDFHLGRPFTFKQQGNYYGKNRRKELWTAFEFTIEFANAKRIPLILIAGDLFDSANVLTMDVKRVAEAFGSLKQTQVVIITGNHDYHGDNSPYEKAIWPKNVYIFKEDVFRSVYIESLNTEIFGMSWVKNQYREFPERSFNALKLEDTRYNILLAHGEVGGQGTYLPLDLRLLESKGFDTIALGHIHKPGISPGKAAYCGSPVPLNFGETGEHGFLVSRIKVDTENQQFITTSGINPIPSRSYQTREIVVGPEQSYNEIIDMVVNCDSYEKRQQDFYRIQFTGFIDPEIQLDWIDEDLEEAFYYVETDTSRLEPDIDIEQLLEENKDNPVGQFLEALKNIQDPEVRKKAMIYSIEAMVGEGLLR</sequence>
<dbReference type="Gene3D" id="3.60.21.10">
    <property type="match status" value="1"/>
</dbReference>
<proteinExistence type="predicted"/>
<keyword evidence="1" id="KW-0378">Hydrolase</keyword>
<dbReference type="STRING" id="52689.AKG39_06135"/>
<keyword evidence="4" id="KW-1185">Reference proteome</keyword>
<name>A0A0L6U3Y9_9FIRM</name>
<dbReference type="InterPro" id="IPR004843">
    <property type="entry name" value="Calcineurin-like_PHP"/>
</dbReference>
<feature type="domain" description="Calcineurin-like phosphoesterase" evidence="2">
    <location>
        <begin position="4"/>
        <end position="197"/>
    </location>
</feature>
<dbReference type="OrthoDB" id="9773856at2"/>
<dbReference type="Proteomes" id="UP000036873">
    <property type="component" value="Unassembled WGS sequence"/>
</dbReference>
<dbReference type="InterPro" id="IPR050535">
    <property type="entry name" value="DNA_Repair-Maintenance_Comp"/>
</dbReference>
<dbReference type="InterPro" id="IPR041796">
    <property type="entry name" value="Mre11_N"/>
</dbReference>
<dbReference type="EMBL" id="LGYO01000012">
    <property type="protein sequence ID" value="KNZ42500.1"/>
    <property type="molecule type" value="Genomic_DNA"/>
</dbReference>
<evidence type="ECO:0000259" key="2">
    <source>
        <dbReference type="Pfam" id="PF00149"/>
    </source>
</evidence>
<dbReference type="Pfam" id="PF00149">
    <property type="entry name" value="Metallophos"/>
    <property type="match status" value="1"/>
</dbReference>
<evidence type="ECO:0000256" key="1">
    <source>
        <dbReference type="ARBA" id="ARBA00022801"/>
    </source>
</evidence>
<evidence type="ECO:0000313" key="3">
    <source>
        <dbReference type="EMBL" id="KNZ42500.1"/>
    </source>
</evidence>
<dbReference type="GO" id="GO:0016787">
    <property type="term" value="F:hydrolase activity"/>
    <property type="evidence" value="ECO:0007669"/>
    <property type="project" value="UniProtKB-KW"/>
</dbReference>
<dbReference type="InterPro" id="IPR029052">
    <property type="entry name" value="Metallo-depent_PP-like"/>
</dbReference>
<comment type="caution">
    <text evidence="3">The sequence shown here is derived from an EMBL/GenBank/DDBJ whole genome shotgun (WGS) entry which is preliminary data.</text>
</comment>
<dbReference type="PANTHER" id="PTHR30337">
    <property type="entry name" value="COMPONENT OF ATP-DEPENDENT DSDNA EXONUCLEASE"/>
    <property type="match status" value="1"/>
</dbReference>
<dbReference type="CDD" id="cd00840">
    <property type="entry name" value="MPP_Mre11_N"/>
    <property type="match status" value="1"/>
</dbReference>
<gene>
    <name evidence="3" type="ORF">AKG39_06135</name>
</gene>
<accession>A0A0L6U3Y9</accession>
<protein>
    <recommendedName>
        <fullName evidence="2">Calcineurin-like phosphoesterase domain-containing protein</fullName>
    </recommendedName>
</protein>
<organism evidence="3 4">
    <name type="scientific">Acetobacterium bakii</name>
    <dbReference type="NCBI Taxonomy" id="52689"/>
    <lineage>
        <taxon>Bacteria</taxon>
        <taxon>Bacillati</taxon>
        <taxon>Bacillota</taxon>
        <taxon>Clostridia</taxon>
        <taxon>Eubacteriales</taxon>
        <taxon>Eubacteriaceae</taxon>
        <taxon>Acetobacterium</taxon>
    </lineage>
</organism>
<dbReference type="AlphaFoldDB" id="A0A0L6U3Y9"/>
<dbReference type="RefSeq" id="WP_050739496.1">
    <property type="nucleotide sequence ID" value="NZ_LGYO01000012.1"/>
</dbReference>